<keyword evidence="2" id="KW-0238">DNA-binding</keyword>
<dbReference type="EMBL" id="POTQ01000002">
    <property type="protein sequence ID" value="PNV58598.1"/>
    <property type="molecule type" value="Genomic_DNA"/>
</dbReference>
<evidence type="ECO:0000256" key="1">
    <source>
        <dbReference type="ARBA" id="ARBA00023015"/>
    </source>
</evidence>
<dbReference type="SUPFAM" id="SSF46785">
    <property type="entry name" value="Winged helix' DNA-binding domain"/>
    <property type="match status" value="1"/>
</dbReference>
<sequence length="233" mass="26343">MGSPVYIQIHNQLRENIEGGKWQVGEKIPAERELAAEFGVSRMTLRQAIQTLVDEGVLERRVGSGTFVASRKVQEKMAGVTSFTDLMEGMGKVPSSKTISYHLTIPSQSEMEKLQLKGDEQVLRMERIRYGNGIPICYEVATIPAQLVADFSKEEVTTSYYRTLAERSHLYPGHAIQNVSATNATEKIAEYLDIKRGDALLRMTQISYLQDGRPFEYVHTQYVGSRFEFVLEK</sequence>
<keyword evidence="1" id="KW-0805">Transcription regulation</keyword>
<dbReference type="Proteomes" id="UP000185427">
    <property type="component" value="Chromosome"/>
</dbReference>
<evidence type="ECO:0000313" key="5">
    <source>
        <dbReference type="EMBL" id="APU45637.1"/>
    </source>
</evidence>
<dbReference type="Pfam" id="PF07702">
    <property type="entry name" value="UTRA"/>
    <property type="match status" value="1"/>
</dbReference>
<evidence type="ECO:0000259" key="4">
    <source>
        <dbReference type="PROSITE" id="PS50949"/>
    </source>
</evidence>
<dbReference type="FunFam" id="1.10.10.10:FF:000079">
    <property type="entry name" value="GntR family transcriptional regulator"/>
    <property type="match status" value="1"/>
</dbReference>
<dbReference type="Gene3D" id="1.10.10.10">
    <property type="entry name" value="Winged helix-like DNA-binding domain superfamily/Winged helix DNA-binding domain"/>
    <property type="match status" value="1"/>
</dbReference>
<dbReference type="Proteomes" id="UP000236514">
    <property type="component" value="Unassembled WGS sequence"/>
</dbReference>
<keyword evidence="3" id="KW-0804">Transcription</keyword>
<accession>A0A0F4HBT5</accession>
<dbReference type="PANTHER" id="PTHR44846:SF1">
    <property type="entry name" value="MANNOSYL-D-GLYCERATE TRANSPORT_METABOLISM SYSTEM REPRESSOR MNGR-RELATED"/>
    <property type="match status" value="1"/>
</dbReference>
<dbReference type="RefSeq" id="WP_004562719.1">
    <property type="nucleotide sequence ID" value="NZ_AP024320.1"/>
</dbReference>
<dbReference type="PATRIC" id="fig|1613.32.peg.1560"/>
<evidence type="ECO:0000313" key="11">
    <source>
        <dbReference type="Proteomes" id="UP000466799"/>
    </source>
</evidence>
<reference evidence="5 9" key="1">
    <citation type="submission" date="2016-12" db="EMBL/GenBank/DDBJ databases">
        <title>Complete Genome Sequence of Lactobacillus fermentum Strain SNUV175, a Probiotic for Treatment of Bacterial Vaginosis.</title>
        <authorList>
            <person name="Lee S."/>
            <person name="You H.J."/>
            <person name="Kwon B."/>
            <person name="Ko G."/>
        </authorList>
    </citation>
    <scope>NUCLEOTIDE SEQUENCE [LARGE SCALE GENOMIC DNA]</scope>
    <source>
        <strain evidence="5 9">SNUV175</strain>
    </source>
</reference>
<evidence type="ECO:0000313" key="7">
    <source>
        <dbReference type="EMBL" id="PNV58598.1"/>
    </source>
</evidence>
<dbReference type="EMBL" id="CP050919">
    <property type="protein sequence ID" value="QIX57885.1"/>
    <property type="molecule type" value="Genomic_DNA"/>
</dbReference>
<dbReference type="InterPro" id="IPR000524">
    <property type="entry name" value="Tscrpt_reg_HTH_GntR"/>
</dbReference>
<evidence type="ECO:0000256" key="3">
    <source>
        <dbReference type="ARBA" id="ARBA00023163"/>
    </source>
</evidence>
<dbReference type="InterPro" id="IPR036390">
    <property type="entry name" value="WH_DNA-bd_sf"/>
</dbReference>
<evidence type="ECO:0000256" key="2">
    <source>
        <dbReference type="ARBA" id="ARBA00023125"/>
    </source>
</evidence>
<dbReference type="Gene3D" id="3.40.1410.10">
    <property type="entry name" value="Chorismate lyase-like"/>
    <property type="match status" value="1"/>
</dbReference>
<dbReference type="PRINTS" id="PR00035">
    <property type="entry name" value="HTHGNTR"/>
</dbReference>
<dbReference type="PANTHER" id="PTHR44846">
    <property type="entry name" value="MANNOSYL-D-GLYCERATE TRANSPORT/METABOLISM SYSTEM REPRESSOR MNGR-RELATED"/>
    <property type="match status" value="1"/>
</dbReference>
<gene>
    <name evidence="8" type="primary">nagR</name>
    <name evidence="5" type="ORF">BUW47_03890</name>
    <name evidence="7" type="ORF">C1Y38_01545</name>
    <name evidence="6" type="ORF">GC247_02495</name>
    <name evidence="8" type="ORF">HCY95_00293</name>
</gene>
<protein>
    <submittedName>
        <fullName evidence="5">GntR family transcriptional regulator</fullName>
    </submittedName>
    <submittedName>
        <fullName evidence="8">HTH-type transcriptional repressor NagR</fullName>
    </submittedName>
    <submittedName>
        <fullName evidence="6">UTRA domain-containing protein</fullName>
    </submittedName>
</protein>
<dbReference type="InterPro" id="IPR028978">
    <property type="entry name" value="Chorismate_lyase_/UTRA_dom_sf"/>
</dbReference>
<dbReference type="AlphaFoldDB" id="A0A0F4HBT5"/>
<reference evidence="6 11" key="3">
    <citation type="submission" date="2019-10" db="EMBL/GenBank/DDBJ databases">
        <title>Genome Sequencing and assembly of Lactobacillus fermentum I2, a lactic acid bacteria.</title>
        <authorList>
            <person name="Lopes L.S."/>
            <person name="Persinoti G.F."/>
            <person name="Riano-Pachon D.M."/>
            <person name="Labate C.A."/>
        </authorList>
    </citation>
    <scope>NUCLEOTIDE SEQUENCE [LARGE SCALE GENOMIC DNA]</scope>
    <source>
        <strain evidence="6 11">I2</strain>
    </source>
</reference>
<evidence type="ECO:0000313" key="9">
    <source>
        <dbReference type="Proteomes" id="UP000185427"/>
    </source>
</evidence>
<dbReference type="GO" id="GO:0045892">
    <property type="term" value="P:negative regulation of DNA-templated transcription"/>
    <property type="evidence" value="ECO:0007669"/>
    <property type="project" value="TreeGrafter"/>
</dbReference>
<dbReference type="GO" id="GO:0003700">
    <property type="term" value="F:DNA-binding transcription factor activity"/>
    <property type="evidence" value="ECO:0007669"/>
    <property type="project" value="InterPro"/>
</dbReference>
<dbReference type="PROSITE" id="PS50949">
    <property type="entry name" value="HTH_GNTR"/>
    <property type="match status" value="1"/>
</dbReference>
<feature type="domain" description="HTH gntR-type" evidence="4">
    <location>
        <begin position="3"/>
        <end position="71"/>
    </location>
</feature>
<reference evidence="8 12" key="4">
    <citation type="submission" date="2020-04" db="EMBL/GenBank/DDBJ databases">
        <title>Novel strain L. Fermentum HFD1 producer antibacterial peptides.</title>
        <authorList>
            <person name="Ozhegov G.D."/>
            <person name="Pavlova A.S."/>
            <person name="Zhuravleva D.E."/>
            <person name="Gogoleva N.V."/>
            <person name="Shagimardanova E.I."/>
            <person name="Markelova M.I."/>
            <person name="Yarullina D.R."/>
            <person name="Kayumov A.R."/>
        </authorList>
    </citation>
    <scope>NUCLEOTIDE SEQUENCE [LARGE SCALE GENOMIC DNA]</scope>
    <source>
        <strain evidence="8 12">HFD1</strain>
    </source>
</reference>
<dbReference type="SMART" id="SM00345">
    <property type="entry name" value="HTH_GNTR"/>
    <property type="match status" value="1"/>
</dbReference>
<dbReference type="InterPro" id="IPR036388">
    <property type="entry name" value="WH-like_DNA-bd_sf"/>
</dbReference>
<organism evidence="5 9">
    <name type="scientific">Limosilactobacillus fermentum</name>
    <name type="common">Lactobacillus fermentum</name>
    <dbReference type="NCBI Taxonomy" id="1613"/>
    <lineage>
        <taxon>Bacteria</taxon>
        <taxon>Bacillati</taxon>
        <taxon>Bacillota</taxon>
        <taxon>Bacilli</taxon>
        <taxon>Lactobacillales</taxon>
        <taxon>Lactobacillaceae</taxon>
        <taxon>Limosilactobacillus</taxon>
    </lineage>
</organism>
<proteinExistence type="predicted"/>
<dbReference type="GO" id="GO:0003677">
    <property type="term" value="F:DNA binding"/>
    <property type="evidence" value="ECO:0007669"/>
    <property type="project" value="UniProtKB-KW"/>
</dbReference>
<dbReference type="SUPFAM" id="SSF64288">
    <property type="entry name" value="Chorismate lyase-like"/>
    <property type="match status" value="1"/>
</dbReference>
<evidence type="ECO:0000313" key="6">
    <source>
        <dbReference type="EMBL" id="MPQ34808.1"/>
    </source>
</evidence>
<dbReference type="EMBL" id="WHJL01000012">
    <property type="protein sequence ID" value="MPQ34808.1"/>
    <property type="molecule type" value="Genomic_DNA"/>
</dbReference>
<dbReference type="OrthoDB" id="9815017at2"/>
<evidence type="ECO:0000313" key="8">
    <source>
        <dbReference type="EMBL" id="QIX57885.1"/>
    </source>
</evidence>
<dbReference type="EMBL" id="CP019030">
    <property type="protein sequence ID" value="APU45637.1"/>
    <property type="molecule type" value="Genomic_DNA"/>
</dbReference>
<dbReference type="InterPro" id="IPR011663">
    <property type="entry name" value="UTRA"/>
</dbReference>
<dbReference type="Proteomes" id="UP000466799">
    <property type="component" value="Unassembled WGS sequence"/>
</dbReference>
<dbReference type="CDD" id="cd07377">
    <property type="entry name" value="WHTH_GntR"/>
    <property type="match status" value="1"/>
</dbReference>
<dbReference type="SMART" id="SM00866">
    <property type="entry name" value="UTRA"/>
    <property type="match status" value="1"/>
</dbReference>
<evidence type="ECO:0000313" key="10">
    <source>
        <dbReference type="Proteomes" id="UP000236514"/>
    </source>
</evidence>
<evidence type="ECO:0000313" key="12">
    <source>
        <dbReference type="Proteomes" id="UP000503169"/>
    </source>
</evidence>
<dbReference type="Pfam" id="PF00392">
    <property type="entry name" value="GntR"/>
    <property type="match status" value="1"/>
</dbReference>
<dbReference type="Proteomes" id="UP000503169">
    <property type="component" value="Chromosome"/>
</dbReference>
<dbReference type="GeneID" id="83715438"/>
<reference evidence="7 10" key="2">
    <citation type="submission" date="2018-01" db="EMBL/GenBank/DDBJ databases">
        <title>Draft genome sequence of the feruloyl esterase-producing strain Lactobacillus fermentum CRL 1446, isolated from artisanal goat milk cheese.</title>
        <authorList>
            <person name="Abeijon Mukdsi M.C."/>
            <person name="Saavedra L."/>
            <person name="Gauffin Cano M.P."/>
            <person name="Hebert E.M."/>
            <person name="Medina R.B."/>
        </authorList>
    </citation>
    <scope>NUCLEOTIDE SEQUENCE [LARGE SCALE GENOMIC DNA]</scope>
    <source>
        <strain evidence="7 10">CRL 1446</strain>
    </source>
</reference>
<dbReference type="InterPro" id="IPR050679">
    <property type="entry name" value="Bact_HTH_transcr_reg"/>
</dbReference>
<name>A0A0F4HBT5_LIMFE</name>